<evidence type="ECO:0000313" key="3">
    <source>
        <dbReference type="EMBL" id="KZT18899.1"/>
    </source>
</evidence>
<proteinExistence type="predicted"/>
<feature type="transmembrane region" description="Helical" evidence="1">
    <location>
        <begin position="217"/>
        <end position="238"/>
    </location>
</feature>
<feature type="transmembrane region" description="Helical" evidence="1">
    <location>
        <begin position="144"/>
        <end position="169"/>
    </location>
</feature>
<dbReference type="InParanoid" id="A0A165MXF3"/>
<feature type="transmembrane region" description="Helical" evidence="1">
    <location>
        <begin position="104"/>
        <end position="124"/>
    </location>
</feature>
<dbReference type="EMBL" id="KV425657">
    <property type="protein sequence ID" value="KZT18899.1"/>
    <property type="molecule type" value="Genomic_DNA"/>
</dbReference>
<protein>
    <recommendedName>
        <fullName evidence="2">DUF6534 domain-containing protein</fullName>
    </recommendedName>
</protein>
<evidence type="ECO:0000259" key="2">
    <source>
        <dbReference type="Pfam" id="PF20152"/>
    </source>
</evidence>
<dbReference type="STRING" id="1314782.A0A165MXF3"/>
<gene>
    <name evidence="3" type="ORF">NEOLEDRAFT_85477</name>
</gene>
<keyword evidence="1" id="KW-1133">Transmembrane helix</keyword>
<keyword evidence="4" id="KW-1185">Reference proteome</keyword>
<reference evidence="3 4" key="1">
    <citation type="journal article" date="2016" name="Mol. Biol. Evol.">
        <title>Comparative Genomics of Early-Diverging Mushroom-Forming Fungi Provides Insights into the Origins of Lignocellulose Decay Capabilities.</title>
        <authorList>
            <person name="Nagy L.G."/>
            <person name="Riley R."/>
            <person name="Tritt A."/>
            <person name="Adam C."/>
            <person name="Daum C."/>
            <person name="Floudas D."/>
            <person name="Sun H."/>
            <person name="Yadav J.S."/>
            <person name="Pangilinan J."/>
            <person name="Larsson K.H."/>
            <person name="Matsuura K."/>
            <person name="Barry K."/>
            <person name="Labutti K."/>
            <person name="Kuo R."/>
            <person name="Ohm R.A."/>
            <person name="Bhattacharya S.S."/>
            <person name="Shirouzu T."/>
            <person name="Yoshinaga Y."/>
            <person name="Martin F.M."/>
            <person name="Grigoriev I.V."/>
            <person name="Hibbett D.S."/>
        </authorList>
    </citation>
    <scope>NUCLEOTIDE SEQUENCE [LARGE SCALE GENOMIC DNA]</scope>
    <source>
        <strain evidence="3 4">HHB14362 ss-1</strain>
    </source>
</reference>
<keyword evidence="1" id="KW-0812">Transmembrane</keyword>
<feature type="transmembrane region" description="Helical" evidence="1">
    <location>
        <begin position="189"/>
        <end position="211"/>
    </location>
</feature>
<name>A0A165MXF3_9AGAM</name>
<dbReference type="PANTHER" id="PTHR40465">
    <property type="entry name" value="CHROMOSOME 1, WHOLE GENOME SHOTGUN SEQUENCE"/>
    <property type="match status" value="1"/>
</dbReference>
<feature type="domain" description="DUF6534" evidence="2">
    <location>
        <begin position="154"/>
        <end position="242"/>
    </location>
</feature>
<accession>A0A165MXF3</accession>
<evidence type="ECO:0000313" key="4">
    <source>
        <dbReference type="Proteomes" id="UP000076761"/>
    </source>
</evidence>
<dbReference type="AlphaFoldDB" id="A0A165MXF3"/>
<dbReference type="PANTHER" id="PTHR40465:SF1">
    <property type="entry name" value="DUF6534 DOMAIN-CONTAINING PROTEIN"/>
    <property type="match status" value="1"/>
</dbReference>
<feature type="transmembrane region" description="Helical" evidence="1">
    <location>
        <begin position="32"/>
        <end position="56"/>
    </location>
</feature>
<dbReference type="Proteomes" id="UP000076761">
    <property type="component" value="Unassembled WGS sequence"/>
</dbReference>
<keyword evidence="1" id="KW-0472">Membrane</keyword>
<dbReference type="Pfam" id="PF20152">
    <property type="entry name" value="DUF6534"/>
    <property type="match status" value="1"/>
</dbReference>
<dbReference type="OrthoDB" id="2929525at2759"/>
<organism evidence="3 4">
    <name type="scientific">Neolentinus lepideus HHB14362 ss-1</name>
    <dbReference type="NCBI Taxonomy" id="1314782"/>
    <lineage>
        <taxon>Eukaryota</taxon>
        <taxon>Fungi</taxon>
        <taxon>Dikarya</taxon>
        <taxon>Basidiomycota</taxon>
        <taxon>Agaricomycotina</taxon>
        <taxon>Agaricomycetes</taxon>
        <taxon>Gloeophyllales</taxon>
        <taxon>Gloeophyllaceae</taxon>
        <taxon>Neolentinus</taxon>
    </lineage>
</organism>
<dbReference type="InterPro" id="IPR045339">
    <property type="entry name" value="DUF6534"/>
</dbReference>
<evidence type="ECO:0000256" key="1">
    <source>
        <dbReference type="SAM" id="Phobius"/>
    </source>
</evidence>
<sequence length="256" mass="28621">MSLSLDSTYGILLKGSFVVYGTYSNDSPVVRWLVGITWLLGTCQLCLITHVLWYYLIANCNGDANGYDHANWSLIGETIPSETVFILVQSFFIFRIRKLSRSKIAYVLLVPAFIGFISASAYIVEWYTAPSLTVKAGQFRLEAWLVALASSCYAFTDLMIAITMCYFLFKQRRQGFSASKSLMSSLIKYTISTGLLSSVVACVYLSCYVVYAKSGSMLNIGVYMVHAQIYLNSMLTSLNGRRALRARLEQAVAQEF</sequence>